<dbReference type="InterPro" id="IPR001223">
    <property type="entry name" value="Glyco_hydro18_cat"/>
</dbReference>
<protein>
    <recommendedName>
        <fullName evidence="1">GH18 domain-containing protein</fullName>
    </recommendedName>
</protein>
<organism evidence="2 3">
    <name type="scientific">Rhipicephalus sanguineus</name>
    <name type="common">Brown dog tick</name>
    <name type="synonym">Ixodes sanguineus</name>
    <dbReference type="NCBI Taxonomy" id="34632"/>
    <lineage>
        <taxon>Eukaryota</taxon>
        <taxon>Metazoa</taxon>
        <taxon>Ecdysozoa</taxon>
        <taxon>Arthropoda</taxon>
        <taxon>Chelicerata</taxon>
        <taxon>Arachnida</taxon>
        <taxon>Acari</taxon>
        <taxon>Parasitiformes</taxon>
        <taxon>Ixodida</taxon>
        <taxon>Ixodoidea</taxon>
        <taxon>Ixodidae</taxon>
        <taxon>Rhipicephalinae</taxon>
        <taxon>Rhipicephalus</taxon>
        <taxon>Rhipicephalus</taxon>
    </lineage>
</organism>
<evidence type="ECO:0000313" key="2">
    <source>
        <dbReference type="EMBL" id="KAH7939254.1"/>
    </source>
</evidence>
<gene>
    <name evidence="2" type="ORF">HPB52_009687</name>
</gene>
<reference evidence="2" key="2">
    <citation type="submission" date="2021-09" db="EMBL/GenBank/DDBJ databases">
        <authorList>
            <person name="Jia N."/>
            <person name="Wang J."/>
            <person name="Shi W."/>
            <person name="Du L."/>
            <person name="Sun Y."/>
            <person name="Zhan W."/>
            <person name="Jiang J."/>
            <person name="Wang Q."/>
            <person name="Zhang B."/>
            <person name="Ji P."/>
            <person name="Sakyi L.B."/>
            <person name="Cui X."/>
            <person name="Yuan T."/>
            <person name="Jiang B."/>
            <person name="Yang W."/>
            <person name="Lam T.T.-Y."/>
            <person name="Chang Q."/>
            <person name="Ding S."/>
            <person name="Wang X."/>
            <person name="Zhu J."/>
            <person name="Ruan X."/>
            <person name="Zhao L."/>
            <person name="Wei J."/>
            <person name="Que T."/>
            <person name="Du C."/>
            <person name="Cheng J."/>
            <person name="Dai P."/>
            <person name="Han X."/>
            <person name="Huang E."/>
            <person name="Gao Y."/>
            <person name="Liu J."/>
            <person name="Shao H."/>
            <person name="Ye R."/>
            <person name="Li L."/>
            <person name="Wei W."/>
            <person name="Wang X."/>
            <person name="Wang C."/>
            <person name="Huo Q."/>
            <person name="Li W."/>
            <person name="Guo W."/>
            <person name="Chen H."/>
            <person name="Chen S."/>
            <person name="Zhou L."/>
            <person name="Zhou L."/>
            <person name="Ni X."/>
            <person name="Tian J."/>
            <person name="Zhou Y."/>
            <person name="Sheng Y."/>
            <person name="Liu T."/>
            <person name="Pan Y."/>
            <person name="Xia L."/>
            <person name="Li J."/>
            <person name="Zhao F."/>
            <person name="Cao W."/>
        </authorList>
    </citation>
    <scope>NUCLEOTIDE SEQUENCE</scope>
    <source>
        <strain evidence="2">Rsan-2018</strain>
        <tissue evidence="2">Larvae</tissue>
    </source>
</reference>
<dbReference type="SUPFAM" id="SSF51445">
    <property type="entry name" value="(Trans)glycosidases"/>
    <property type="match status" value="1"/>
</dbReference>
<evidence type="ECO:0000313" key="3">
    <source>
        <dbReference type="Proteomes" id="UP000821837"/>
    </source>
</evidence>
<reference evidence="2" key="1">
    <citation type="journal article" date="2020" name="Cell">
        <title>Large-Scale Comparative Analyses of Tick Genomes Elucidate Their Genetic Diversity and Vector Capacities.</title>
        <authorList>
            <consortium name="Tick Genome and Microbiome Consortium (TIGMIC)"/>
            <person name="Jia N."/>
            <person name="Wang J."/>
            <person name="Shi W."/>
            <person name="Du L."/>
            <person name="Sun Y."/>
            <person name="Zhan W."/>
            <person name="Jiang J.F."/>
            <person name="Wang Q."/>
            <person name="Zhang B."/>
            <person name="Ji P."/>
            <person name="Bell-Sakyi L."/>
            <person name="Cui X.M."/>
            <person name="Yuan T.T."/>
            <person name="Jiang B.G."/>
            <person name="Yang W.F."/>
            <person name="Lam T.T."/>
            <person name="Chang Q.C."/>
            <person name="Ding S.J."/>
            <person name="Wang X.J."/>
            <person name="Zhu J.G."/>
            <person name="Ruan X.D."/>
            <person name="Zhao L."/>
            <person name="Wei J.T."/>
            <person name="Ye R.Z."/>
            <person name="Que T.C."/>
            <person name="Du C.H."/>
            <person name="Zhou Y.H."/>
            <person name="Cheng J.X."/>
            <person name="Dai P.F."/>
            <person name="Guo W.B."/>
            <person name="Han X.H."/>
            <person name="Huang E.J."/>
            <person name="Li L.F."/>
            <person name="Wei W."/>
            <person name="Gao Y.C."/>
            <person name="Liu J.Z."/>
            <person name="Shao H.Z."/>
            <person name="Wang X."/>
            <person name="Wang C.C."/>
            <person name="Yang T.C."/>
            <person name="Huo Q.B."/>
            <person name="Li W."/>
            <person name="Chen H.Y."/>
            <person name="Chen S.E."/>
            <person name="Zhou L.G."/>
            <person name="Ni X.B."/>
            <person name="Tian J.H."/>
            <person name="Sheng Y."/>
            <person name="Liu T."/>
            <person name="Pan Y.S."/>
            <person name="Xia L.Y."/>
            <person name="Li J."/>
            <person name="Zhao F."/>
            <person name="Cao W.C."/>
        </authorList>
    </citation>
    <scope>NUCLEOTIDE SEQUENCE</scope>
    <source>
        <strain evidence="2">Rsan-2018</strain>
    </source>
</reference>
<dbReference type="Gene3D" id="3.20.20.80">
    <property type="entry name" value="Glycosidases"/>
    <property type="match status" value="1"/>
</dbReference>
<name>A0A9D4PEK8_RHISA</name>
<sequence length="317" mass="34830">MLDHLGLHDTKIMLAVGGYPHESVFFSRLGRDSGAMARFVTSLMKMVMKTSANGVLIDWAEPEPGCGRPEDRTTLSLLVDAIRRAYRVSGAVVGSGDIAVVISENVTVAKEVMDVVVDRVEWLFVQTHLVAPNLGYGSDYCDGWGREYDDLIRRLRGSGTYVDKMCASFSMAPFLAYGWTDNYRVFHISALSTATSNVTGRASTRSMVYVCGKSTDQLCKVHRDGKCLSFRNIRYAGNASVLAPLVIFQDQDLMYSLLSKGSATRSLCAVVYDLDADNFKTPCPSLHADIFTGLTHLANVTENPHNDSDLGQRPFCP</sequence>
<evidence type="ECO:0000259" key="1">
    <source>
        <dbReference type="Pfam" id="PF00704"/>
    </source>
</evidence>
<dbReference type="InterPro" id="IPR017853">
    <property type="entry name" value="GH"/>
</dbReference>
<accession>A0A9D4PEK8</accession>
<dbReference type="GO" id="GO:0005975">
    <property type="term" value="P:carbohydrate metabolic process"/>
    <property type="evidence" value="ECO:0007669"/>
    <property type="project" value="InterPro"/>
</dbReference>
<dbReference type="EMBL" id="JABSTV010001254">
    <property type="protein sequence ID" value="KAH7939254.1"/>
    <property type="molecule type" value="Genomic_DNA"/>
</dbReference>
<proteinExistence type="predicted"/>
<comment type="caution">
    <text evidence="2">The sequence shown here is derived from an EMBL/GenBank/DDBJ whole genome shotgun (WGS) entry which is preliminary data.</text>
</comment>
<dbReference type="Proteomes" id="UP000821837">
    <property type="component" value="Chromosome 8"/>
</dbReference>
<dbReference type="AlphaFoldDB" id="A0A9D4PEK8"/>
<keyword evidence="3" id="KW-1185">Reference proteome</keyword>
<feature type="domain" description="GH18" evidence="1">
    <location>
        <begin position="9"/>
        <end position="128"/>
    </location>
</feature>
<dbReference type="VEuPathDB" id="VectorBase:RSAN_039224"/>
<dbReference type="Pfam" id="PF00704">
    <property type="entry name" value="Glyco_hydro_18"/>
    <property type="match status" value="1"/>
</dbReference>